<dbReference type="EMBL" id="JAPFGC010000002">
    <property type="protein sequence ID" value="MDA0176681.1"/>
    <property type="molecule type" value="Genomic_DNA"/>
</dbReference>
<dbReference type="InterPro" id="IPR003594">
    <property type="entry name" value="HATPase_dom"/>
</dbReference>
<dbReference type="Gene3D" id="1.10.287.130">
    <property type="match status" value="1"/>
</dbReference>
<evidence type="ECO:0000259" key="4">
    <source>
        <dbReference type="PROSITE" id="PS50109"/>
    </source>
</evidence>
<dbReference type="InterPro" id="IPR005467">
    <property type="entry name" value="His_kinase_dom"/>
</dbReference>
<name>A0ABT4RXZ5_9FLAO</name>
<dbReference type="InterPro" id="IPR036097">
    <property type="entry name" value="HisK_dim/P_sf"/>
</dbReference>
<comment type="caution">
    <text evidence="5">The sequence shown here is derived from an EMBL/GenBank/DDBJ whole genome shotgun (WGS) entry which is preliminary data.</text>
</comment>
<dbReference type="SMART" id="SM00388">
    <property type="entry name" value="HisKA"/>
    <property type="match status" value="1"/>
</dbReference>
<dbReference type="RefSeq" id="WP_270005133.1">
    <property type="nucleotide sequence ID" value="NZ_JAPFGC010000002.1"/>
</dbReference>
<accession>A0ABT4RXZ5</accession>
<dbReference type="CDD" id="cd00082">
    <property type="entry name" value="HisKA"/>
    <property type="match status" value="1"/>
</dbReference>
<dbReference type="Gene3D" id="3.30.450.40">
    <property type="match status" value="1"/>
</dbReference>
<dbReference type="SMART" id="SM00387">
    <property type="entry name" value="HATPase_c"/>
    <property type="match status" value="1"/>
</dbReference>
<keyword evidence="5" id="KW-0418">Kinase</keyword>
<dbReference type="PRINTS" id="PR00344">
    <property type="entry name" value="BCTRLSENSOR"/>
</dbReference>
<dbReference type="Pfam" id="PF00512">
    <property type="entry name" value="HisKA"/>
    <property type="match status" value="1"/>
</dbReference>
<keyword evidence="5" id="KW-0808">Transferase</keyword>
<dbReference type="InterPro" id="IPR003018">
    <property type="entry name" value="GAF"/>
</dbReference>
<proteinExistence type="predicted"/>
<dbReference type="GO" id="GO:0016301">
    <property type="term" value="F:kinase activity"/>
    <property type="evidence" value="ECO:0007669"/>
    <property type="project" value="UniProtKB-KW"/>
</dbReference>
<dbReference type="Proteomes" id="UP001149142">
    <property type="component" value="Unassembled WGS sequence"/>
</dbReference>
<dbReference type="EC" id="2.7.13.3" evidence="2"/>
<dbReference type="SUPFAM" id="SSF47384">
    <property type="entry name" value="Homodimeric domain of signal transducing histidine kinase"/>
    <property type="match status" value="1"/>
</dbReference>
<dbReference type="PROSITE" id="PS50109">
    <property type="entry name" value="HIS_KIN"/>
    <property type="match status" value="1"/>
</dbReference>
<dbReference type="PANTHER" id="PTHR43102">
    <property type="entry name" value="SLR1143 PROTEIN"/>
    <property type="match status" value="1"/>
</dbReference>
<dbReference type="InterPro" id="IPR004358">
    <property type="entry name" value="Sig_transdc_His_kin-like_C"/>
</dbReference>
<dbReference type="Pfam" id="PF01590">
    <property type="entry name" value="GAF"/>
    <property type="match status" value="1"/>
</dbReference>
<dbReference type="SMART" id="SM00065">
    <property type="entry name" value="GAF"/>
    <property type="match status" value="1"/>
</dbReference>
<evidence type="ECO:0000256" key="3">
    <source>
        <dbReference type="ARBA" id="ARBA00022553"/>
    </source>
</evidence>
<comment type="catalytic activity">
    <reaction evidence="1">
        <text>ATP + protein L-histidine = ADP + protein N-phospho-L-histidine.</text>
        <dbReference type="EC" id="2.7.13.3"/>
    </reaction>
</comment>
<reference evidence="5" key="1">
    <citation type="submission" date="2022-11" db="EMBL/GenBank/DDBJ databases">
        <title>Refractory cell wall polysaccharides provide important carbon source for microbial heterotrophs in the hadal ocean.</title>
        <authorList>
            <person name="Zhu X."/>
        </authorList>
    </citation>
    <scope>NUCLEOTIDE SEQUENCE</scope>
    <source>
        <strain evidence="5">MTRN7</strain>
    </source>
</reference>
<gene>
    <name evidence="5" type="ORF">OOZ35_04150</name>
</gene>
<protein>
    <recommendedName>
        <fullName evidence="2">histidine kinase</fullName>
        <ecNumber evidence="2">2.7.13.3</ecNumber>
    </recommendedName>
</protein>
<dbReference type="Gene3D" id="3.30.565.10">
    <property type="entry name" value="Histidine kinase-like ATPase, C-terminal domain"/>
    <property type="match status" value="1"/>
</dbReference>
<dbReference type="SUPFAM" id="SSF55874">
    <property type="entry name" value="ATPase domain of HSP90 chaperone/DNA topoisomerase II/histidine kinase"/>
    <property type="match status" value="1"/>
</dbReference>
<dbReference type="InterPro" id="IPR029016">
    <property type="entry name" value="GAF-like_dom_sf"/>
</dbReference>
<feature type="domain" description="Histidine kinase" evidence="4">
    <location>
        <begin position="187"/>
        <end position="398"/>
    </location>
</feature>
<dbReference type="Pfam" id="PF02518">
    <property type="entry name" value="HATPase_c"/>
    <property type="match status" value="1"/>
</dbReference>
<evidence type="ECO:0000256" key="2">
    <source>
        <dbReference type="ARBA" id="ARBA00012438"/>
    </source>
</evidence>
<dbReference type="SUPFAM" id="SSF55781">
    <property type="entry name" value="GAF domain-like"/>
    <property type="match status" value="1"/>
</dbReference>
<organism evidence="5 6">
    <name type="scientific">Mesoflavibacter profundi</name>
    <dbReference type="NCBI Taxonomy" id="2708110"/>
    <lineage>
        <taxon>Bacteria</taxon>
        <taxon>Pseudomonadati</taxon>
        <taxon>Bacteroidota</taxon>
        <taxon>Flavobacteriia</taxon>
        <taxon>Flavobacteriales</taxon>
        <taxon>Flavobacteriaceae</taxon>
        <taxon>Mesoflavibacter</taxon>
    </lineage>
</organism>
<keyword evidence="6" id="KW-1185">Reference proteome</keyword>
<evidence type="ECO:0000256" key="1">
    <source>
        <dbReference type="ARBA" id="ARBA00000085"/>
    </source>
</evidence>
<dbReference type="PANTHER" id="PTHR43102:SF2">
    <property type="entry name" value="GAF DOMAIN-CONTAINING PROTEIN"/>
    <property type="match status" value="1"/>
</dbReference>
<dbReference type="InterPro" id="IPR003661">
    <property type="entry name" value="HisK_dim/P_dom"/>
</dbReference>
<keyword evidence="3" id="KW-0597">Phosphoprotein</keyword>
<evidence type="ECO:0000313" key="5">
    <source>
        <dbReference type="EMBL" id="MDA0176681.1"/>
    </source>
</evidence>
<dbReference type="InterPro" id="IPR036890">
    <property type="entry name" value="HATPase_C_sf"/>
</dbReference>
<evidence type="ECO:0000313" key="6">
    <source>
        <dbReference type="Proteomes" id="UP001149142"/>
    </source>
</evidence>
<sequence>MITPQIPKNEKKRLEAVKSYSLLDTLPEEDFDNITKLTSSICQTPIALITLLDTKRNFLKSHYGLDFNQSPREISFCGHAIVSKEPIFIIEDATKDNRFCDNPLISEFNVSFYAGVPLINPDGYALGTLCIYDTVPRQLTQQQKDTLIILAKQVVNLFELRLKNNLLSNAFDLLEERHNSLNSFAGKVSHDLKSPLANITSLSQLFKDELKENYPELDLQYLDYIEESADTLRAYIDGILTHYKAEALLQDKKKKTELATIFNNIKHILSLTDQQFILQKNTILEEINASAITQIILNLVDNAFKYNTKKEAYVSINYSTSKTHHIFSVTDNGTGIETQKQDQLFDLFNTAHEADKYGNKGTGIGLYTVKTLVEKLGGEVKISSTSGLGTTFTFSVLK</sequence>